<protein>
    <submittedName>
        <fullName evidence="1">Uncharacterized protein</fullName>
    </submittedName>
</protein>
<evidence type="ECO:0000313" key="1">
    <source>
        <dbReference type="EMBL" id="JAD99341.1"/>
    </source>
</evidence>
<name>A0A0A9EGX7_ARUDO</name>
<organism evidence="1">
    <name type="scientific">Arundo donax</name>
    <name type="common">Giant reed</name>
    <name type="synonym">Donax arundinaceus</name>
    <dbReference type="NCBI Taxonomy" id="35708"/>
    <lineage>
        <taxon>Eukaryota</taxon>
        <taxon>Viridiplantae</taxon>
        <taxon>Streptophyta</taxon>
        <taxon>Embryophyta</taxon>
        <taxon>Tracheophyta</taxon>
        <taxon>Spermatophyta</taxon>
        <taxon>Magnoliopsida</taxon>
        <taxon>Liliopsida</taxon>
        <taxon>Poales</taxon>
        <taxon>Poaceae</taxon>
        <taxon>PACMAD clade</taxon>
        <taxon>Arundinoideae</taxon>
        <taxon>Arundineae</taxon>
        <taxon>Arundo</taxon>
    </lineage>
</organism>
<reference evidence="1" key="1">
    <citation type="submission" date="2014-09" db="EMBL/GenBank/DDBJ databases">
        <authorList>
            <person name="Magalhaes I.L.F."/>
            <person name="Oliveira U."/>
            <person name="Santos F.R."/>
            <person name="Vidigal T.H.D.A."/>
            <person name="Brescovit A.D."/>
            <person name="Santos A.J."/>
        </authorList>
    </citation>
    <scope>NUCLEOTIDE SEQUENCE</scope>
    <source>
        <tissue evidence="1">Shoot tissue taken approximately 20 cm above the soil surface</tissue>
    </source>
</reference>
<accession>A0A0A9EGX7</accession>
<dbReference type="EMBL" id="GBRH01198554">
    <property type="protein sequence ID" value="JAD99341.1"/>
    <property type="molecule type" value="Transcribed_RNA"/>
</dbReference>
<sequence>MKYLEISGIRMIRMLFTQKDYVSDWMGEHTQRGRSRLPVGSCLLESYLGIAAQ</sequence>
<reference evidence="1" key="2">
    <citation type="journal article" date="2015" name="Data Brief">
        <title>Shoot transcriptome of the giant reed, Arundo donax.</title>
        <authorList>
            <person name="Barrero R.A."/>
            <person name="Guerrero F.D."/>
            <person name="Moolhuijzen P."/>
            <person name="Goolsby J.A."/>
            <person name="Tidwell J."/>
            <person name="Bellgard S.E."/>
            <person name="Bellgard M.I."/>
        </authorList>
    </citation>
    <scope>NUCLEOTIDE SEQUENCE</scope>
    <source>
        <tissue evidence="1">Shoot tissue taken approximately 20 cm above the soil surface</tissue>
    </source>
</reference>
<proteinExistence type="predicted"/>
<dbReference type="AlphaFoldDB" id="A0A0A9EGX7"/>